<proteinExistence type="predicted"/>
<evidence type="ECO:0000259" key="1">
    <source>
        <dbReference type="SMART" id="SM00198"/>
    </source>
</evidence>
<dbReference type="EMBL" id="KE125534">
    <property type="protein sequence ID" value="EPB67948.1"/>
    <property type="molecule type" value="Genomic_DNA"/>
</dbReference>
<dbReference type="Gene3D" id="3.40.33.10">
    <property type="entry name" value="CAP"/>
    <property type="match status" value="1"/>
</dbReference>
<organism evidence="2 3">
    <name type="scientific">Ancylostoma ceylanicum</name>
    <dbReference type="NCBI Taxonomy" id="53326"/>
    <lineage>
        <taxon>Eukaryota</taxon>
        <taxon>Metazoa</taxon>
        <taxon>Ecdysozoa</taxon>
        <taxon>Nematoda</taxon>
        <taxon>Chromadorea</taxon>
        <taxon>Rhabditida</taxon>
        <taxon>Rhabditina</taxon>
        <taxon>Rhabditomorpha</taxon>
        <taxon>Strongyloidea</taxon>
        <taxon>Ancylostomatidae</taxon>
        <taxon>Ancylostomatinae</taxon>
        <taxon>Ancylostoma</taxon>
    </lineage>
</organism>
<reference evidence="2 3" key="1">
    <citation type="submission" date="2013-05" db="EMBL/GenBank/DDBJ databases">
        <title>Draft genome of the parasitic nematode Anyclostoma ceylanicum.</title>
        <authorList>
            <person name="Mitreva M."/>
        </authorList>
    </citation>
    <scope>NUCLEOTIDE SEQUENCE [LARGE SCALE GENOMIC DNA]</scope>
</reference>
<dbReference type="InterPro" id="IPR035940">
    <property type="entry name" value="CAP_sf"/>
</dbReference>
<protein>
    <submittedName>
        <fullName evidence="2">SCP-like protein</fullName>
    </submittedName>
</protein>
<name>A0A0D6L9X6_9BILA</name>
<dbReference type="Pfam" id="PF00188">
    <property type="entry name" value="CAP"/>
    <property type="match status" value="1"/>
</dbReference>
<keyword evidence="3" id="KW-1185">Reference proteome</keyword>
<dbReference type="SMART" id="SM00198">
    <property type="entry name" value="SCP"/>
    <property type="match status" value="1"/>
</dbReference>
<gene>
    <name evidence="2" type="ORF">ANCCEY_12962</name>
</gene>
<dbReference type="Proteomes" id="UP000054495">
    <property type="component" value="Unassembled WGS sequence"/>
</dbReference>
<evidence type="ECO:0000313" key="2">
    <source>
        <dbReference type="EMBL" id="EPB67948.1"/>
    </source>
</evidence>
<feature type="domain" description="SCP" evidence="1">
    <location>
        <begin position="16"/>
        <end position="164"/>
    </location>
</feature>
<dbReference type="SUPFAM" id="SSF55797">
    <property type="entry name" value="PR-1-like"/>
    <property type="match status" value="1"/>
</dbReference>
<sequence>MYHTSFTWKIFTGEVNFQRGCLDAHNELRQRYGIAPLVWSAELADMAHAWAVKLSDRGRMLYPELPGELLLLGHWVTEEFPVVSEFEESQYCLLGIGENILITEANEHSHLPTGAEVVAGWEAEVEQFDFDRPRWNPSTLPFSAFLNSILLMGCKIWIKFRVPALFTNDLEGYDRTGGGSRMEHCQELRGRRVFLPTKRELECSRRIRIQRSIQGLLHVAGSQPGRPDQALRDDIGASRP</sequence>
<dbReference type="AlphaFoldDB" id="A0A0D6L9X6"/>
<evidence type="ECO:0000313" key="3">
    <source>
        <dbReference type="Proteomes" id="UP000054495"/>
    </source>
</evidence>
<accession>A0A0D6L9X6</accession>
<dbReference type="InterPro" id="IPR014044">
    <property type="entry name" value="CAP_dom"/>
</dbReference>